<name>A0ABS3SBA9_9CELL</name>
<dbReference type="EMBL" id="JAGFBM010000001">
    <property type="protein sequence ID" value="MBO3083037.1"/>
    <property type="molecule type" value="Genomic_DNA"/>
</dbReference>
<comment type="caution">
    <text evidence="3">The sequence shown here is derived from an EMBL/GenBank/DDBJ whole genome shotgun (WGS) entry which is preliminary data.</text>
</comment>
<dbReference type="SUPFAM" id="SSF54427">
    <property type="entry name" value="NTF2-like"/>
    <property type="match status" value="1"/>
</dbReference>
<evidence type="ECO:0000313" key="4">
    <source>
        <dbReference type="Proteomes" id="UP000678317"/>
    </source>
</evidence>
<organism evidence="3 4">
    <name type="scientific">Cellulomonas fengjieae</name>
    <dbReference type="NCBI Taxonomy" id="2819978"/>
    <lineage>
        <taxon>Bacteria</taxon>
        <taxon>Bacillati</taxon>
        <taxon>Actinomycetota</taxon>
        <taxon>Actinomycetes</taxon>
        <taxon>Micrococcales</taxon>
        <taxon>Cellulomonadaceae</taxon>
        <taxon>Cellulomonas</taxon>
    </lineage>
</organism>
<evidence type="ECO:0008006" key="5">
    <source>
        <dbReference type="Google" id="ProtNLM"/>
    </source>
</evidence>
<keyword evidence="2" id="KW-1133">Transmembrane helix</keyword>
<gene>
    <name evidence="3" type="ORF">J4035_00140</name>
</gene>
<evidence type="ECO:0000256" key="2">
    <source>
        <dbReference type="SAM" id="Phobius"/>
    </source>
</evidence>
<keyword evidence="2" id="KW-0812">Transmembrane</keyword>
<dbReference type="RefSeq" id="WP_208288107.1">
    <property type="nucleotide sequence ID" value="NZ_CP074404.1"/>
</dbReference>
<feature type="region of interest" description="Disordered" evidence="1">
    <location>
        <begin position="77"/>
        <end position="104"/>
    </location>
</feature>
<keyword evidence="4" id="KW-1185">Reference proteome</keyword>
<reference evidence="3 4" key="1">
    <citation type="submission" date="2021-03" db="EMBL/GenBank/DDBJ databases">
        <title>novel species in genus Cellulomonas.</title>
        <authorList>
            <person name="Zhang G."/>
        </authorList>
    </citation>
    <scope>NUCLEOTIDE SEQUENCE [LARGE SCALE GENOMIC DNA]</scope>
    <source>
        <strain evidence="4">zg-ZUI188</strain>
    </source>
</reference>
<feature type="transmembrane region" description="Helical" evidence="2">
    <location>
        <begin position="12"/>
        <end position="36"/>
    </location>
</feature>
<dbReference type="InterPro" id="IPR032710">
    <property type="entry name" value="NTF2-like_dom_sf"/>
</dbReference>
<keyword evidence="2" id="KW-0472">Membrane</keyword>
<evidence type="ECO:0000256" key="1">
    <source>
        <dbReference type="SAM" id="MobiDB-lite"/>
    </source>
</evidence>
<sequence length="143" mass="15468">MSPPPDPPRRRRWPWVVAAAAVVLVVAAAVVLPGILRRAFGDEAQIRAVVEDFARAVDREDQAAVIALLCDEEASAITEDDDYDPANDGGVADPPSPRPVRTSEIRVTGGVASARVARSGQPTITLWFRQEDDRWTVCAPAEQ</sequence>
<dbReference type="Proteomes" id="UP000678317">
    <property type="component" value="Unassembled WGS sequence"/>
</dbReference>
<protein>
    <recommendedName>
        <fullName evidence="5">DUF4878 domain-containing protein</fullName>
    </recommendedName>
</protein>
<evidence type="ECO:0000313" key="3">
    <source>
        <dbReference type="EMBL" id="MBO3083037.1"/>
    </source>
</evidence>
<accession>A0ABS3SBA9</accession>
<proteinExistence type="predicted"/>